<dbReference type="InParanoid" id="T1EWB0"/>
<dbReference type="RefSeq" id="XP_009029242.1">
    <property type="nucleotide sequence ID" value="XM_009030994.1"/>
</dbReference>
<feature type="transmembrane region" description="Helical" evidence="2">
    <location>
        <begin position="214"/>
        <end position="239"/>
    </location>
</feature>
<proteinExistence type="predicted"/>
<sequence length="375" mass="41697">MPPLRSTRLFNVPSFFGGLRQVVRRKDLLMSGVIHFSIGSVYLVFAIHMAQKVSKGSLSNYLKNHSLWNYHQSLPSSTTSHFRSSVGQNNDYSNDYTNVSTAVYNASTSSGRLSTFGASKLKHMADLERSSDIWPGLVLMKKNEKHMALLYAMACFLSGVLSLIVFFQKLILLAGLNFLPPGQPMQPTPSSSSSSPPFFSSSSSSLHPDPIDTVLMMALVLLEFLTSVIGVILSLMFAVQTTTVDEDFRAIFRGFNNDRNEGMVSIEITDAYDTGRTRSYPESCLPQATTLVGRAQENYRRIQYYHYRNQQCQQHRLIQQPLTFTNLQTGLIVQPSSPLPPTLPATVPNTLPSTAFDDLPPPYEAIRGSQHSPTK</sequence>
<dbReference type="HOGENOM" id="CLU_738253_0_0_1"/>
<dbReference type="AlphaFoldDB" id="T1EWB0"/>
<reference evidence="5" key="1">
    <citation type="submission" date="2012-12" db="EMBL/GenBank/DDBJ databases">
        <authorList>
            <person name="Hellsten U."/>
            <person name="Grimwood J."/>
            <person name="Chapman J.A."/>
            <person name="Shapiro H."/>
            <person name="Aerts A."/>
            <person name="Otillar R.P."/>
            <person name="Terry A.Y."/>
            <person name="Boore J.L."/>
            <person name="Simakov O."/>
            <person name="Marletaz F."/>
            <person name="Cho S.-J."/>
            <person name="Edsinger-Gonzales E."/>
            <person name="Havlak P."/>
            <person name="Kuo D.-H."/>
            <person name="Larsson T."/>
            <person name="Lv J."/>
            <person name="Arendt D."/>
            <person name="Savage R."/>
            <person name="Osoegawa K."/>
            <person name="de Jong P."/>
            <person name="Lindberg D.R."/>
            <person name="Seaver E.C."/>
            <person name="Weisblat D.A."/>
            <person name="Putnam N.H."/>
            <person name="Grigoriev I.V."/>
            <person name="Rokhsar D.S."/>
        </authorList>
    </citation>
    <scope>NUCLEOTIDE SEQUENCE</scope>
</reference>
<dbReference type="Proteomes" id="UP000015101">
    <property type="component" value="Unassembled WGS sequence"/>
</dbReference>
<feature type="transmembrane region" description="Helical" evidence="2">
    <location>
        <begin position="28"/>
        <end position="47"/>
    </location>
</feature>
<keyword evidence="5" id="KW-1185">Reference proteome</keyword>
<dbReference type="EnsemblMetazoa" id="HelroT165111">
    <property type="protein sequence ID" value="HelroP165111"/>
    <property type="gene ID" value="HelroG165111"/>
</dbReference>
<feature type="region of interest" description="Disordered" evidence="1">
    <location>
        <begin position="353"/>
        <end position="375"/>
    </location>
</feature>
<evidence type="ECO:0000256" key="2">
    <source>
        <dbReference type="SAM" id="Phobius"/>
    </source>
</evidence>
<dbReference type="KEGG" id="hro:HELRODRAFT_165111"/>
<evidence type="ECO:0000313" key="4">
    <source>
        <dbReference type="EnsemblMetazoa" id="HelroP165111"/>
    </source>
</evidence>
<evidence type="ECO:0000313" key="5">
    <source>
        <dbReference type="Proteomes" id="UP000015101"/>
    </source>
</evidence>
<gene>
    <name evidence="4" type="primary">20200860</name>
    <name evidence="3" type="ORF">HELRODRAFT_165111</name>
</gene>
<name>T1EWB0_HELRO</name>
<evidence type="ECO:0000256" key="1">
    <source>
        <dbReference type="SAM" id="MobiDB-lite"/>
    </source>
</evidence>
<feature type="transmembrane region" description="Helical" evidence="2">
    <location>
        <begin position="148"/>
        <end position="171"/>
    </location>
</feature>
<dbReference type="EMBL" id="KB097639">
    <property type="protein sequence ID" value="ESN92967.1"/>
    <property type="molecule type" value="Genomic_DNA"/>
</dbReference>
<reference evidence="4" key="3">
    <citation type="submission" date="2015-06" db="UniProtKB">
        <authorList>
            <consortium name="EnsemblMetazoa"/>
        </authorList>
    </citation>
    <scope>IDENTIFICATION</scope>
</reference>
<protein>
    <submittedName>
        <fullName evidence="3 4">Uncharacterized protein</fullName>
    </submittedName>
</protein>
<keyword evidence="2" id="KW-1133">Transmembrane helix</keyword>
<accession>T1EWB0</accession>
<reference evidence="3 5" key="2">
    <citation type="journal article" date="2013" name="Nature">
        <title>Insights into bilaterian evolution from three spiralian genomes.</title>
        <authorList>
            <person name="Simakov O."/>
            <person name="Marletaz F."/>
            <person name="Cho S.J."/>
            <person name="Edsinger-Gonzales E."/>
            <person name="Havlak P."/>
            <person name="Hellsten U."/>
            <person name="Kuo D.H."/>
            <person name="Larsson T."/>
            <person name="Lv J."/>
            <person name="Arendt D."/>
            <person name="Savage R."/>
            <person name="Osoegawa K."/>
            <person name="de Jong P."/>
            <person name="Grimwood J."/>
            <person name="Chapman J.A."/>
            <person name="Shapiro H."/>
            <person name="Aerts A."/>
            <person name="Otillar R.P."/>
            <person name="Terry A.Y."/>
            <person name="Boore J.L."/>
            <person name="Grigoriev I.V."/>
            <person name="Lindberg D.R."/>
            <person name="Seaver E.C."/>
            <person name="Weisblat D.A."/>
            <person name="Putnam N.H."/>
            <person name="Rokhsar D.S."/>
        </authorList>
    </citation>
    <scope>NUCLEOTIDE SEQUENCE</scope>
</reference>
<evidence type="ECO:0000313" key="3">
    <source>
        <dbReference type="EMBL" id="ESN92967.1"/>
    </source>
</evidence>
<dbReference type="CTD" id="20200860"/>
<dbReference type="GeneID" id="20200860"/>
<keyword evidence="2" id="KW-0812">Transmembrane</keyword>
<keyword evidence="2" id="KW-0472">Membrane</keyword>
<organism evidence="4 5">
    <name type="scientific">Helobdella robusta</name>
    <name type="common">Californian leech</name>
    <dbReference type="NCBI Taxonomy" id="6412"/>
    <lineage>
        <taxon>Eukaryota</taxon>
        <taxon>Metazoa</taxon>
        <taxon>Spiralia</taxon>
        <taxon>Lophotrochozoa</taxon>
        <taxon>Annelida</taxon>
        <taxon>Clitellata</taxon>
        <taxon>Hirudinea</taxon>
        <taxon>Rhynchobdellida</taxon>
        <taxon>Glossiphoniidae</taxon>
        <taxon>Helobdella</taxon>
    </lineage>
</organism>
<dbReference type="EMBL" id="AMQM01001946">
    <property type="status" value="NOT_ANNOTATED_CDS"/>
    <property type="molecule type" value="Genomic_DNA"/>
</dbReference>